<dbReference type="RefSeq" id="WP_068802792.1">
    <property type="nucleotide sequence ID" value="NZ_CP014671.1"/>
</dbReference>
<dbReference type="Proteomes" id="UP000092952">
    <property type="component" value="Chromosome"/>
</dbReference>
<evidence type="ECO:0000313" key="2">
    <source>
        <dbReference type="EMBL" id="ANX03288.1"/>
    </source>
</evidence>
<accession>A0A1B1YR73</accession>
<dbReference type="AlphaFoldDB" id="A0A1B1YR73"/>
<dbReference type="EMBL" id="CP014671">
    <property type="protein sequence ID" value="ANX03288.1"/>
    <property type="molecule type" value="Genomic_DNA"/>
</dbReference>
<keyword evidence="1" id="KW-0812">Transmembrane</keyword>
<organism evidence="2 3">
    <name type="scientific">Immundisolibacter cernigliae</name>
    <dbReference type="NCBI Taxonomy" id="1810504"/>
    <lineage>
        <taxon>Bacteria</taxon>
        <taxon>Pseudomonadati</taxon>
        <taxon>Pseudomonadota</taxon>
        <taxon>Gammaproteobacteria</taxon>
        <taxon>Immundisolibacterales</taxon>
        <taxon>Immundisolibacteraceae</taxon>
        <taxon>Immundisolibacter</taxon>
    </lineage>
</organism>
<evidence type="ECO:0000256" key="1">
    <source>
        <dbReference type="SAM" id="Phobius"/>
    </source>
</evidence>
<reference evidence="3" key="1">
    <citation type="submission" date="2016-03" db="EMBL/GenBank/DDBJ databases">
        <title>Complete genome sequence of Solimmundus cernigliae, representing a novel lineage of polycyclic aromatic hydrocarbon degraders within the Gammaproteobacteria.</title>
        <authorList>
            <person name="Singleton D.R."/>
            <person name="Dickey A.N."/>
            <person name="Scholl E.H."/>
            <person name="Wright F.A."/>
            <person name="Aitken M.D."/>
        </authorList>
    </citation>
    <scope>NUCLEOTIDE SEQUENCE [LARGE SCALE GENOMIC DNA]</scope>
    <source>
        <strain evidence="3">TR3.2</strain>
    </source>
</reference>
<dbReference type="STRING" id="1810504.PG2T_03155"/>
<dbReference type="Pfam" id="PF05751">
    <property type="entry name" value="FixH"/>
    <property type="match status" value="1"/>
</dbReference>
<protein>
    <recommendedName>
        <fullName evidence="4">Nitrogen fixation protein FixH</fullName>
    </recommendedName>
</protein>
<dbReference type="OrthoDB" id="5295180at2"/>
<name>A0A1B1YR73_9GAMM</name>
<evidence type="ECO:0008006" key="4">
    <source>
        <dbReference type="Google" id="ProtNLM"/>
    </source>
</evidence>
<keyword evidence="1" id="KW-1133">Transmembrane helix</keyword>
<feature type="transmembrane region" description="Helical" evidence="1">
    <location>
        <begin position="20"/>
        <end position="43"/>
    </location>
</feature>
<dbReference type="InterPro" id="IPR008620">
    <property type="entry name" value="FixH"/>
</dbReference>
<dbReference type="InParanoid" id="A0A1B1YR73"/>
<dbReference type="KEGG" id="gbi:PG2T_03155"/>
<sequence>MTERAVAGATEPTPWYRNRWFWLVATPPVAAVIGGLLTVVIAVRNADSLVVDDYARIGRAFDLDQSRDRRAGALGITATLRVDAPAVRCN</sequence>
<gene>
    <name evidence="2" type="ORF">PG2T_03155</name>
</gene>
<keyword evidence="1" id="KW-0472">Membrane</keyword>
<keyword evidence="3" id="KW-1185">Reference proteome</keyword>
<evidence type="ECO:0000313" key="3">
    <source>
        <dbReference type="Proteomes" id="UP000092952"/>
    </source>
</evidence>
<proteinExistence type="predicted"/>